<dbReference type="EMBL" id="MU394400">
    <property type="protein sequence ID" value="KAI6081312.1"/>
    <property type="molecule type" value="Genomic_DNA"/>
</dbReference>
<sequence>MATSSAKEEVVPRTIHVAELPSKENMVFRESSFFKRPMSELPSPEEIRKKDIEVNSFRARTQRPPPILFEELGLVVKYGSAITIAEAQCLWYFNRYMKDTVPTPELFAWFQDDGETFIYMDYVDGDTSEDAWPSLNPEEQDSICEQLRKCVEAWRSLRQETEPYFVGHIGRQEVGDIILSNAKNPGDPPAGPFENLTKFHDYFARYVCRRHPEWDARTKFPELAGLTDDRPVVFTHADLDKSNIIIAPREGESPPRVAAIIDWHQSGWYPSGWEWLKAQAMCEPSWEGDRDTAWLSKIMTPVDHEYLVTWDFINYTLGY</sequence>
<reference evidence="1 2" key="1">
    <citation type="journal article" date="2022" name="New Phytol.">
        <title>Ecological generalism drives hyperdiversity of secondary metabolite gene clusters in xylarialean endophytes.</title>
        <authorList>
            <person name="Franco M.E.E."/>
            <person name="Wisecaver J.H."/>
            <person name="Arnold A.E."/>
            <person name="Ju Y.M."/>
            <person name="Slot J.C."/>
            <person name="Ahrendt S."/>
            <person name="Moore L.P."/>
            <person name="Eastman K.E."/>
            <person name="Scott K."/>
            <person name="Konkel Z."/>
            <person name="Mondo S.J."/>
            <person name="Kuo A."/>
            <person name="Hayes R.D."/>
            <person name="Haridas S."/>
            <person name="Andreopoulos B."/>
            <person name="Riley R."/>
            <person name="LaButti K."/>
            <person name="Pangilinan J."/>
            <person name="Lipzen A."/>
            <person name="Amirebrahimi M."/>
            <person name="Yan J."/>
            <person name="Adam C."/>
            <person name="Keymanesh K."/>
            <person name="Ng V."/>
            <person name="Louie K."/>
            <person name="Northen T."/>
            <person name="Drula E."/>
            <person name="Henrissat B."/>
            <person name="Hsieh H.M."/>
            <person name="Youens-Clark K."/>
            <person name="Lutzoni F."/>
            <person name="Miadlikowska J."/>
            <person name="Eastwood D.C."/>
            <person name="Hamelin R.C."/>
            <person name="Grigoriev I.V."/>
            <person name="U'Ren J.M."/>
        </authorList>
    </citation>
    <scope>NUCLEOTIDE SEQUENCE [LARGE SCALE GENOMIC DNA]</scope>
    <source>
        <strain evidence="1 2">ER1909</strain>
    </source>
</reference>
<organism evidence="1 2">
    <name type="scientific">Hypoxylon rubiginosum</name>
    <dbReference type="NCBI Taxonomy" id="110542"/>
    <lineage>
        <taxon>Eukaryota</taxon>
        <taxon>Fungi</taxon>
        <taxon>Dikarya</taxon>
        <taxon>Ascomycota</taxon>
        <taxon>Pezizomycotina</taxon>
        <taxon>Sordariomycetes</taxon>
        <taxon>Xylariomycetidae</taxon>
        <taxon>Xylariales</taxon>
        <taxon>Hypoxylaceae</taxon>
        <taxon>Hypoxylon</taxon>
    </lineage>
</organism>
<gene>
    <name evidence="1" type="ORF">F4821DRAFT_249621</name>
</gene>
<accession>A0ACC0CLV5</accession>
<dbReference type="Proteomes" id="UP001497680">
    <property type="component" value="Unassembled WGS sequence"/>
</dbReference>
<evidence type="ECO:0000313" key="2">
    <source>
        <dbReference type="Proteomes" id="UP001497680"/>
    </source>
</evidence>
<name>A0ACC0CLV5_9PEZI</name>
<protein>
    <submittedName>
        <fullName evidence="1">Uncharacterized protein</fullName>
    </submittedName>
</protein>
<comment type="caution">
    <text evidence="1">The sequence shown here is derived from an EMBL/GenBank/DDBJ whole genome shotgun (WGS) entry which is preliminary data.</text>
</comment>
<evidence type="ECO:0000313" key="1">
    <source>
        <dbReference type="EMBL" id="KAI6081312.1"/>
    </source>
</evidence>
<keyword evidence="2" id="KW-1185">Reference proteome</keyword>
<proteinExistence type="predicted"/>